<evidence type="ECO:0008006" key="5">
    <source>
        <dbReference type="Google" id="ProtNLM"/>
    </source>
</evidence>
<evidence type="ECO:0000313" key="3">
    <source>
        <dbReference type="EMBL" id="SDW51053.1"/>
    </source>
</evidence>
<reference evidence="3 4" key="1">
    <citation type="submission" date="2016-10" db="EMBL/GenBank/DDBJ databases">
        <authorList>
            <person name="de Groot N.N."/>
        </authorList>
    </citation>
    <scope>NUCLEOTIDE SEQUENCE [LARGE SCALE GENOMIC DNA]</scope>
    <source>
        <strain evidence="3 4">CGMCC 1.8894</strain>
    </source>
</reference>
<accession>A0A1H2U4A9</accession>
<feature type="compositionally biased region" description="Pro residues" evidence="1">
    <location>
        <begin position="52"/>
        <end position="66"/>
    </location>
</feature>
<dbReference type="InterPro" id="IPR021323">
    <property type="entry name" value="DUF2927"/>
</dbReference>
<dbReference type="Pfam" id="PF11150">
    <property type="entry name" value="DUF2927"/>
    <property type="match status" value="1"/>
</dbReference>
<dbReference type="EMBL" id="FNOM01000002">
    <property type="protein sequence ID" value="SDW51053.1"/>
    <property type="molecule type" value="Genomic_DNA"/>
</dbReference>
<feature type="signal peptide" evidence="2">
    <location>
        <begin position="1"/>
        <end position="44"/>
    </location>
</feature>
<dbReference type="Proteomes" id="UP000198539">
    <property type="component" value="Unassembled WGS sequence"/>
</dbReference>
<evidence type="ECO:0000313" key="4">
    <source>
        <dbReference type="Proteomes" id="UP000198539"/>
    </source>
</evidence>
<protein>
    <recommendedName>
        <fullName evidence="5">DUF2927 domain-containing protein</fullName>
    </recommendedName>
</protein>
<gene>
    <name evidence="3" type="ORF">SAMN04488238_102276</name>
</gene>
<proteinExistence type="predicted"/>
<keyword evidence="4" id="KW-1185">Reference proteome</keyword>
<dbReference type="STRING" id="564137.SAMN04488238_102276"/>
<sequence length="340" mass="36736">MGRSHINPPSAVQYRVMRLPLKRGAFARLLATLAFLSACGLPLADGPDTDPRPTPPPTTSPLPQPNPGAAAQSPLRAEYARIEARRVAAGLLRTDGGGPDTPFTAAILTENFIKIALFDEYVFTGNRVIARPTPSTLRRWQTPVRMNLAFGASVPTEDQSADRAQVAAYAARLSDLTGHSVSLLPEGRAETANFHVLTLSETERLAIGPELRRLLPGIPDTSVGLITGMPRDTFCMVLAFSRGSADVYTDAVAVIRAEHPDLTRVACYHEELAQGMGLPNDSPQARPSIFNDGKEFGRLTTHDEMLLQILYSARLTPGMREPEARPIVGQLARELIGGES</sequence>
<feature type="chain" id="PRO_5011736579" description="DUF2927 domain-containing protein" evidence="2">
    <location>
        <begin position="45"/>
        <end position="340"/>
    </location>
</feature>
<dbReference type="AlphaFoldDB" id="A0A1H2U4A9"/>
<feature type="region of interest" description="Disordered" evidence="1">
    <location>
        <begin position="45"/>
        <end position="74"/>
    </location>
</feature>
<evidence type="ECO:0000256" key="1">
    <source>
        <dbReference type="SAM" id="MobiDB-lite"/>
    </source>
</evidence>
<dbReference type="RefSeq" id="WP_256327016.1">
    <property type="nucleotide sequence ID" value="NZ_FNOM01000002.1"/>
</dbReference>
<evidence type="ECO:0000256" key="2">
    <source>
        <dbReference type="SAM" id="SignalP"/>
    </source>
</evidence>
<organism evidence="3 4">
    <name type="scientific">Roseicitreum antarcticum</name>
    <dbReference type="NCBI Taxonomy" id="564137"/>
    <lineage>
        <taxon>Bacteria</taxon>
        <taxon>Pseudomonadati</taxon>
        <taxon>Pseudomonadota</taxon>
        <taxon>Alphaproteobacteria</taxon>
        <taxon>Rhodobacterales</taxon>
        <taxon>Paracoccaceae</taxon>
        <taxon>Roseicitreum</taxon>
    </lineage>
</organism>
<keyword evidence="2" id="KW-0732">Signal</keyword>
<name>A0A1H2U4A9_9RHOB</name>